<dbReference type="RefSeq" id="WP_053407067.1">
    <property type="nucleotide sequence ID" value="NZ_DAIPHI010000134.1"/>
</dbReference>
<gene>
    <name evidence="2" type="ORF">AKJ31_00135</name>
</gene>
<accession>A0A0M0I3B8</accession>
<evidence type="ECO:0000256" key="1">
    <source>
        <dbReference type="SAM" id="Phobius"/>
    </source>
</evidence>
<keyword evidence="3" id="KW-1185">Reference proteome</keyword>
<dbReference type="Proteomes" id="UP000037530">
    <property type="component" value="Unassembled WGS sequence"/>
</dbReference>
<feature type="transmembrane region" description="Helical" evidence="1">
    <location>
        <begin position="81"/>
        <end position="102"/>
    </location>
</feature>
<dbReference type="AlphaFoldDB" id="A0A0M0I3B8"/>
<organism evidence="2 3">
    <name type="scientific">Vibrio hepatarius</name>
    <dbReference type="NCBI Taxonomy" id="171383"/>
    <lineage>
        <taxon>Bacteria</taxon>
        <taxon>Pseudomonadati</taxon>
        <taxon>Pseudomonadota</taxon>
        <taxon>Gammaproteobacteria</taxon>
        <taxon>Vibrionales</taxon>
        <taxon>Vibrionaceae</taxon>
        <taxon>Vibrio</taxon>
        <taxon>Vibrio oreintalis group</taxon>
    </lineage>
</organism>
<keyword evidence="1" id="KW-0472">Membrane</keyword>
<dbReference type="InterPro" id="IPR045644">
    <property type="entry name" value="DUF6404"/>
</dbReference>
<keyword evidence="1" id="KW-0812">Transmembrane</keyword>
<dbReference type="PATRIC" id="fig|171383.3.peg.27"/>
<dbReference type="Pfam" id="PF19942">
    <property type="entry name" value="DUF6404"/>
    <property type="match status" value="1"/>
</dbReference>
<keyword evidence="1" id="KW-1133">Transmembrane helix</keyword>
<feature type="transmembrane region" description="Helical" evidence="1">
    <location>
        <begin position="47"/>
        <end position="69"/>
    </location>
</feature>
<reference evidence="3" key="1">
    <citation type="submission" date="2015-08" db="EMBL/GenBank/DDBJ databases">
        <title>Vibrio galatheae sp. nov., a novel member of the Vibrionaceae family isolated from the Solomon Islands.</title>
        <authorList>
            <person name="Giubergia S."/>
            <person name="Machado H."/>
            <person name="Mateiu R.V."/>
            <person name="Gram L."/>
        </authorList>
    </citation>
    <scope>NUCLEOTIDE SEQUENCE [LARGE SCALE GENOMIC DNA]</scope>
    <source>
        <strain evidence="3">DSM 19134</strain>
    </source>
</reference>
<dbReference type="EMBL" id="LHPI01000001">
    <property type="protein sequence ID" value="KOO08816.1"/>
    <property type="molecule type" value="Genomic_DNA"/>
</dbReference>
<sequence length="115" mass="13399">MSYETKLEKAVAELESAGIRSSSHNAFSHRFLRKLGIKVRPSYYEPIWRNFLVLSAEFFVLFFAFSAIFRYDPPTTTYVTLANEVMLGTSAYALLMSLYYIFMARRCNLTPWKNL</sequence>
<comment type="caution">
    <text evidence="2">The sequence shown here is derived from an EMBL/GenBank/DDBJ whole genome shotgun (WGS) entry which is preliminary data.</text>
</comment>
<dbReference type="OrthoDB" id="7870117at2"/>
<protein>
    <submittedName>
        <fullName evidence="2">Uncharacterized protein</fullName>
    </submittedName>
</protein>
<evidence type="ECO:0000313" key="3">
    <source>
        <dbReference type="Proteomes" id="UP000037530"/>
    </source>
</evidence>
<proteinExistence type="predicted"/>
<evidence type="ECO:0000313" key="2">
    <source>
        <dbReference type="EMBL" id="KOO08816.1"/>
    </source>
</evidence>
<name>A0A0M0I3B8_9VIBR</name>